<name>A0ABD5T9C9_9EURY</name>
<feature type="region of interest" description="Disordered" evidence="1">
    <location>
        <begin position="1"/>
        <end position="22"/>
    </location>
</feature>
<dbReference type="PROSITE" id="PS51352">
    <property type="entry name" value="THIOREDOXIN_2"/>
    <property type="match status" value="1"/>
</dbReference>
<dbReference type="CDD" id="cd02947">
    <property type="entry name" value="TRX_family"/>
    <property type="match status" value="1"/>
</dbReference>
<protein>
    <submittedName>
        <fullName evidence="3">Thioredoxin family protein</fullName>
    </submittedName>
</protein>
<evidence type="ECO:0000259" key="2">
    <source>
        <dbReference type="PROSITE" id="PS51352"/>
    </source>
</evidence>
<dbReference type="Gene3D" id="3.40.30.10">
    <property type="entry name" value="Glutaredoxin"/>
    <property type="match status" value="1"/>
</dbReference>
<evidence type="ECO:0000313" key="5">
    <source>
        <dbReference type="EMBL" id="MFC6788096.1"/>
    </source>
</evidence>
<feature type="compositionally biased region" description="Basic and acidic residues" evidence="1">
    <location>
        <begin position="13"/>
        <end position="22"/>
    </location>
</feature>
<evidence type="ECO:0000313" key="6">
    <source>
        <dbReference type="Proteomes" id="UP001596443"/>
    </source>
</evidence>
<reference evidence="3" key="1">
    <citation type="journal article" date="2014" name="Int. J. Syst. Evol. Microbiol.">
        <title>Complete genome sequence of Corynebacterium casei LMG S-19264T (=DSM 44701T), isolated from a smear-ripened cheese.</title>
        <authorList>
            <consortium name="US DOE Joint Genome Institute (JGI-PGF)"/>
            <person name="Walter F."/>
            <person name="Albersmeier A."/>
            <person name="Kalinowski J."/>
            <person name="Ruckert C."/>
        </authorList>
    </citation>
    <scope>NUCLEOTIDE SEQUENCE [LARGE SCALE GENOMIC DNA]</scope>
    <source>
        <strain evidence="3">NBRC 112888</strain>
    </source>
</reference>
<dbReference type="Proteomes" id="UP001596443">
    <property type="component" value="Unassembled WGS sequence"/>
</dbReference>
<comment type="caution">
    <text evidence="3">The sequence shown here is derived from an EMBL/GenBank/DDBJ whole genome shotgun (WGS) entry which is preliminary data.</text>
</comment>
<dbReference type="Pfam" id="PF00085">
    <property type="entry name" value="Thioredoxin"/>
    <property type="match status" value="1"/>
</dbReference>
<dbReference type="EMBL" id="JBHSWX010000012">
    <property type="protein sequence ID" value="MFC6785221.1"/>
    <property type="molecule type" value="Genomic_DNA"/>
</dbReference>
<keyword evidence="6" id="KW-1185">Reference proteome</keyword>
<dbReference type="AlphaFoldDB" id="A0ABD5T9C9"/>
<gene>
    <name evidence="3" type="ORF">ACFQFD_04305</name>
    <name evidence="4" type="ORF">ACFQFD_19185</name>
    <name evidence="5" type="ORF">ACFQFD_19565</name>
</gene>
<dbReference type="EMBL" id="JBHSWX010000013">
    <property type="protein sequence ID" value="MFC6788037.1"/>
    <property type="molecule type" value="Genomic_DNA"/>
</dbReference>
<proteinExistence type="predicted"/>
<dbReference type="RefSeq" id="WP_284062083.1">
    <property type="nucleotide sequence ID" value="NZ_CP126158.1"/>
</dbReference>
<evidence type="ECO:0000313" key="3">
    <source>
        <dbReference type="EMBL" id="MFC6785221.1"/>
    </source>
</evidence>
<feature type="domain" description="Thioredoxin" evidence="2">
    <location>
        <begin position="5"/>
        <end position="127"/>
    </location>
</feature>
<reference evidence="6" key="2">
    <citation type="journal article" date="2019" name="Int. J. Syst. Evol. Microbiol.">
        <title>The Global Catalogue of Microorganisms (GCM) 10K type strain sequencing project: providing services to taxonomists for standard genome sequencing and annotation.</title>
        <authorList>
            <consortium name="The Broad Institute Genomics Platform"/>
            <consortium name="The Broad Institute Genome Sequencing Center for Infectious Disease"/>
            <person name="Wu L."/>
            <person name="Ma J."/>
        </authorList>
    </citation>
    <scope>NUCLEOTIDE SEQUENCE [LARGE SCALE GENOMIC DNA]</scope>
    <source>
        <strain evidence="6">SYNS20</strain>
    </source>
</reference>
<accession>A0ABD5T9C9</accession>
<dbReference type="GeneID" id="81208241"/>
<dbReference type="EMBL" id="JBHSWX010000014">
    <property type="protein sequence ID" value="MFC6788096.1"/>
    <property type="molecule type" value="Genomic_DNA"/>
</dbReference>
<dbReference type="SUPFAM" id="SSF52833">
    <property type="entry name" value="Thioredoxin-like"/>
    <property type="match status" value="1"/>
</dbReference>
<organism evidence="3 6">
    <name type="scientific">Halobaculum halobium</name>
    <dbReference type="NCBI Taxonomy" id="3032281"/>
    <lineage>
        <taxon>Archaea</taxon>
        <taxon>Methanobacteriati</taxon>
        <taxon>Methanobacteriota</taxon>
        <taxon>Stenosarchaea group</taxon>
        <taxon>Halobacteria</taxon>
        <taxon>Halobacteriales</taxon>
        <taxon>Haloferacaceae</taxon>
        <taxon>Halobaculum</taxon>
    </lineage>
</organism>
<evidence type="ECO:0000313" key="4">
    <source>
        <dbReference type="EMBL" id="MFC6788037.1"/>
    </source>
</evidence>
<dbReference type="InterPro" id="IPR013766">
    <property type="entry name" value="Thioredoxin_domain"/>
</dbReference>
<reference evidence="3" key="3">
    <citation type="submission" date="2024-09" db="EMBL/GenBank/DDBJ databases">
        <authorList>
            <person name="Sun Q."/>
        </authorList>
    </citation>
    <scope>NUCLEOTIDE SEQUENCE</scope>
    <source>
        <strain evidence="3">NBRC 112888</strain>
    </source>
</reference>
<sequence>MSDTSPAGGSADATHRPRNVDAHEFPGALRDAVAESDLVLVDFYTNGCSICQSIEPVLGGVARNAAVPILLVNPRDDPQLVSDHTIRSVPTLALFEADDDGDPVEVGRLADGFVGADRLAEFVESHR</sequence>
<dbReference type="InterPro" id="IPR036249">
    <property type="entry name" value="Thioredoxin-like_sf"/>
</dbReference>
<evidence type="ECO:0000256" key="1">
    <source>
        <dbReference type="SAM" id="MobiDB-lite"/>
    </source>
</evidence>